<sequence length="97" mass="11301">MKVRRLPTHKPDRHHFEVSRQCQYKNRFVIRGGSLIPQKYSSMRMPNTPPTNKKIFIITAEQLIAQPRKANRHMHIPPDKIAGRATLIKKIARPNPT</sequence>
<protein>
    <submittedName>
        <fullName evidence="1">Uncharacterized protein</fullName>
    </submittedName>
</protein>
<reference evidence="1" key="1">
    <citation type="journal article" date="2021" name="Microb. Physiol.">
        <title>Proteogenomic Insights into the Physiology of Marine, Sulfate-Reducing, Filamentous Desulfonema limicola and Desulfonema magnum.</title>
        <authorList>
            <person name="Schnaars V."/>
            <person name="Wohlbrand L."/>
            <person name="Scheve S."/>
            <person name="Hinrichs C."/>
            <person name="Reinhardt R."/>
            <person name="Rabus R."/>
        </authorList>
    </citation>
    <scope>NUCLEOTIDE SEQUENCE</scope>
    <source>
        <strain evidence="1">4be13</strain>
    </source>
</reference>
<dbReference type="RefSeq" id="WP_207681640.1">
    <property type="nucleotide sequence ID" value="NZ_CP061800.1"/>
</dbReference>
<name>A0A975GLL0_9BACT</name>
<proteinExistence type="predicted"/>
<evidence type="ECO:0000313" key="1">
    <source>
        <dbReference type="EMBL" id="QTA85695.1"/>
    </source>
</evidence>
<dbReference type="Proteomes" id="UP000663722">
    <property type="component" value="Chromosome"/>
</dbReference>
<gene>
    <name evidence="1" type="ORF">dnm_017090</name>
</gene>
<organism evidence="1 2">
    <name type="scientific">Desulfonema magnum</name>
    <dbReference type="NCBI Taxonomy" id="45655"/>
    <lineage>
        <taxon>Bacteria</taxon>
        <taxon>Pseudomonadati</taxon>
        <taxon>Thermodesulfobacteriota</taxon>
        <taxon>Desulfobacteria</taxon>
        <taxon>Desulfobacterales</taxon>
        <taxon>Desulfococcaceae</taxon>
        <taxon>Desulfonema</taxon>
    </lineage>
</organism>
<evidence type="ECO:0000313" key="2">
    <source>
        <dbReference type="Proteomes" id="UP000663722"/>
    </source>
</evidence>
<dbReference type="AlphaFoldDB" id="A0A975GLL0"/>
<dbReference type="EMBL" id="CP061800">
    <property type="protein sequence ID" value="QTA85695.1"/>
    <property type="molecule type" value="Genomic_DNA"/>
</dbReference>
<dbReference type="KEGG" id="dmm:dnm_017090"/>
<keyword evidence="2" id="KW-1185">Reference proteome</keyword>
<accession>A0A975GLL0</accession>